<protein>
    <submittedName>
        <fullName evidence="1">Uncharacterized protein</fullName>
    </submittedName>
</protein>
<reference evidence="1 2" key="1">
    <citation type="submission" date="2020-05" db="EMBL/GenBank/DDBJ databases">
        <title>Horizontal transmission and recombination maintain forever young bacterial symbiont genomes.</title>
        <authorList>
            <person name="Russell S.L."/>
            <person name="Pepper-Tunick E."/>
            <person name="Svedberg J."/>
            <person name="Byrne A."/>
            <person name="Ruelas Castillo J."/>
            <person name="Vollmers C."/>
            <person name="Beinart R.A."/>
            <person name="Corbett-Detig R."/>
        </authorList>
    </citation>
    <scope>NUCLEOTIDE SEQUENCE [LARGE SCALE GENOMIC DNA]</scope>
    <source>
        <strain evidence="1">Santa_Monica_outfall</strain>
    </source>
</reference>
<proteinExistence type="predicted"/>
<evidence type="ECO:0000313" key="1">
    <source>
        <dbReference type="EMBL" id="QKQ25988.1"/>
    </source>
</evidence>
<keyword evidence="2" id="KW-1185">Reference proteome</keyword>
<dbReference type="AlphaFoldDB" id="A0A6N0HUC3"/>
<name>A0A6N0HUC3_9GAMM</name>
<sequence>MAKSIANLGFKIGFARAYANGPTLMAELCDRLEEAEQQLSDIRAVINRK</sequence>
<gene>
    <name evidence="1" type="ORF">HUE57_06595</name>
</gene>
<dbReference type="EMBL" id="CP054491">
    <property type="protein sequence ID" value="QKQ25988.1"/>
    <property type="molecule type" value="Genomic_DNA"/>
</dbReference>
<dbReference type="RefSeq" id="WP_172840286.1">
    <property type="nucleotide sequence ID" value="NZ_CP054491.1"/>
</dbReference>
<accession>A0A6N0HUC3</accession>
<evidence type="ECO:0000313" key="2">
    <source>
        <dbReference type="Proteomes" id="UP000509658"/>
    </source>
</evidence>
<dbReference type="KEGG" id="rev:HUE57_06595"/>
<dbReference type="Proteomes" id="UP000509658">
    <property type="component" value="Chromosome"/>
</dbReference>
<organism evidence="1 2">
    <name type="scientific">Candidatus Reidiella endopervernicosa</name>
    <dbReference type="NCBI Taxonomy" id="2738883"/>
    <lineage>
        <taxon>Bacteria</taxon>
        <taxon>Pseudomonadati</taxon>
        <taxon>Pseudomonadota</taxon>
        <taxon>Gammaproteobacteria</taxon>
        <taxon>Candidatus Reidiella</taxon>
    </lineage>
</organism>